<dbReference type="InterPro" id="IPR027853">
    <property type="entry name" value="DUF4492"/>
</dbReference>
<evidence type="ECO:0000313" key="3">
    <source>
        <dbReference type="Proteomes" id="UP000030134"/>
    </source>
</evidence>
<dbReference type="Proteomes" id="UP000030134">
    <property type="component" value="Unassembled WGS sequence"/>
</dbReference>
<dbReference type="OrthoDB" id="1122086at2"/>
<reference evidence="2 3" key="1">
    <citation type="submission" date="2014-08" db="EMBL/GenBank/DDBJ databases">
        <title>Porphyromonas gingivicanis strain:COT-022_OH1391 Genome sequencing.</title>
        <authorList>
            <person name="Wallis C."/>
            <person name="Deusch O."/>
            <person name="O'Flynn C."/>
            <person name="Davis I."/>
            <person name="Jospin G."/>
            <person name="Darling A.E."/>
            <person name="Coil D.A."/>
            <person name="Alexiev A."/>
            <person name="Horsfall A."/>
            <person name="Kirkwood N."/>
            <person name="Harris S."/>
            <person name="Eisen J.A."/>
        </authorList>
    </citation>
    <scope>NUCLEOTIDE SEQUENCE [LARGE SCALE GENOMIC DNA]</scope>
    <source>
        <strain evidence="3">COT-022 OH1391</strain>
    </source>
</reference>
<evidence type="ECO:0000256" key="1">
    <source>
        <dbReference type="SAM" id="Phobius"/>
    </source>
</evidence>
<name>A0A0A2G4Y9_9PORP</name>
<sequence>MNSVREQKKEGFWRKALYLYLDGFRTLTPTSKTLWIIILVKLFIMFAILKAFFFPNIVKQQGDKEQQASFVMEQITQPKEYK</sequence>
<protein>
    <submittedName>
        <fullName evidence="2">Membrane protein</fullName>
    </submittedName>
</protein>
<proteinExistence type="predicted"/>
<dbReference type="Pfam" id="PF14899">
    <property type="entry name" value="DUF4492"/>
    <property type="match status" value="1"/>
</dbReference>
<dbReference type="RefSeq" id="WP_025842865.1">
    <property type="nucleotide sequence ID" value="NZ_JQZW01000012.1"/>
</dbReference>
<keyword evidence="1" id="KW-0812">Transmembrane</keyword>
<keyword evidence="3" id="KW-1185">Reference proteome</keyword>
<evidence type="ECO:0000313" key="2">
    <source>
        <dbReference type="EMBL" id="KGN97532.1"/>
    </source>
</evidence>
<feature type="transmembrane region" description="Helical" evidence="1">
    <location>
        <begin position="34"/>
        <end position="54"/>
    </location>
</feature>
<dbReference type="EMBL" id="JQZW01000012">
    <property type="protein sequence ID" value="KGN97532.1"/>
    <property type="molecule type" value="Genomic_DNA"/>
</dbReference>
<dbReference type="AlphaFoldDB" id="A0A0A2G4Y9"/>
<dbReference type="STRING" id="266762.HQ36_06470"/>
<comment type="caution">
    <text evidence="2">The sequence shown here is derived from an EMBL/GenBank/DDBJ whole genome shotgun (WGS) entry which is preliminary data.</text>
</comment>
<gene>
    <name evidence="2" type="ORF">HQ36_06470</name>
</gene>
<accession>A0A0A2G4Y9</accession>
<keyword evidence="1" id="KW-1133">Transmembrane helix</keyword>
<organism evidence="2 3">
    <name type="scientific">Porphyromonas gingivicanis</name>
    <dbReference type="NCBI Taxonomy" id="266762"/>
    <lineage>
        <taxon>Bacteria</taxon>
        <taxon>Pseudomonadati</taxon>
        <taxon>Bacteroidota</taxon>
        <taxon>Bacteroidia</taxon>
        <taxon>Bacteroidales</taxon>
        <taxon>Porphyromonadaceae</taxon>
        <taxon>Porphyromonas</taxon>
    </lineage>
</organism>
<keyword evidence="1" id="KW-0472">Membrane</keyword>